<evidence type="ECO:0000313" key="3">
    <source>
        <dbReference type="EMBL" id="MDO9709796.1"/>
    </source>
</evidence>
<dbReference type="PROSITE" id="PS00383">
    <property type="entry name" value="TYR_PHOSPHATASE_1"/>
    <property type="match status" value="1"/>
</dbReference>
<dbReference type="SUPFAM" id="SSF52799">
    <property type="entry name" value="(Phosphotyrosine protein) phosphatases II"/>
    <property type="match status" value="1"/>
</dbReference>
<evidence type="ECO:0000313" key="4">
    <source>
        <dbReference type="Proteomes" id="UP001243009"/>
    </source>
</evidence>
<comment type="caution">
    <text evidence="3">The sequence shown here is derived from an EMBL/GenBank/DDBJ whole genome shotgun (WGS) entry which is preliminary data.</text>
</comment>
<comment type="similarity">
    <text evidence="1">Belongs to the protein-tyrosine phosphatase family.</text>
</comment>
<dbReference type="Proteomes" id="UP001243009">
    <property type="component" value="Unassembled WGS sequence"/>
</dbReference>
<dbReference type="PANTHER" id="PTHR31126">
    <property type="entry name" value="TYROSINE-PROTEIN PHOSPHATASE"/>
    <property type="match status" value="1"/>
</dbReference>
<protein>
    <submittedName>
        <fullName evidence="3">Tyrosine-protein phosphatase</fullName>
    </submittedName>
</protein>
<dbReference type="InterPro" id="IPR000387">
    <property type="entry name" value="Tyr_Pase_dom"/>
</dbReference>
<dbReference type="PROSITE" id="PS50056">
    <property type="entry name" value="TYR_PHOSPHATASE_2"/>
    <property type="match status" value="1"/>
</dbReference>
<dbReference type="Pfam" id="PF13350">
    <property type="entry name" value="Y_phosphatase3"/>
    <property type="match status" value="1"/>
</dbReference>
<dbReference type="PANTHER" id="PTHR31126:SF1">
    <property type="entry name" value="TYROSINE SPECIFIC PROTEIN PHOSPHATASES DOMAIN-CONTAINING PROTEIN"/>
    <property type="match status" value="1"/>
</dbReference>
<reference evidence="3 4" key="1">
    <citation type="submission" date="2023-08" db="EMBL/GenBank/DDBJ databases">
        <title>The draft genome sequence of Paracraurococcus sp. LOR1-02.</title>
        <authorList>
            <person name="Kingkaew E."/>
            <person name="Tanasupawat S."/>
        </authorList>
    </citation>
    <scope>NUCLEOTIDE SEQUENCE [LARGE SCALE GENOMIC DNA]</scope>
    <source>
        <strain evidence="3 4">LOR1-02</strain>
    </source>
</reference>
<sequence length="223" mass="25614">MSGISARARPLGGRRAWLNSLFVDHALLRMPWRNWGVVESGRLYRSNHPLPWQLRDAARRLGLRTVINLRGERTECGSDRLGRAAAAELGLVHVDAPFESRGAPHKDRILRLHEIFRTVPEPVLIHCKSGADRTGLAAGLWLLFEGRPVEEAMAQLSLRWGHVRQSRTGILDAFFERYAAATRDRPKPFLDWLREDYDEAALRREFRSKPWADRLVDGILRRE</sequence>
<proteinExistence type="inferred from homology"/>
<keyword evidence="4" id="KW-1185">Reference proteome</keyword>
<evidence type="ECO:0000256" key="1">
    <source>
        <dbReference type="ARBA" id="ARBA00009580"/>
    </source>
</evidence>
<dbReference type="InterPro" id="IPR016130">
    <property type="entry name" value="Tyr_Pase_AS"/>
</dbReference>
<dbReference type="EMBL" id="JAUTWS010000013">
    <property type="protein sequence ID" value="MDO9709796.1"/>
    <property type="molecule type" value="Genomic_DNA"/>
</dbReference>
<name>A0ABT9E0U9_9PROT</name>
<dbReference type="InterPro" id="IPR026893">
    <property type="entry name" value="Tyr/Ser_Pase_IphP-type"/>
</dbReference>
<organism evidence="3 4">
    <name type="scientific">Paracraurococcus lichenis</name>
    <dbReference type="NCBI Taxonomy" id="3064888"/>
    <lineage>
        <taxon>Bacteria</taxon>
        <taxon>Pseudomonadati</taxon>
        <taxon>Pseudomonadota</taxon>
        <taxon>Alphaproteobacteria</taxon>
        <taxon>Acetobacterales</taxon>
        <taxon>Roseomonadaceae</taxon>
        <taxon>Paracraurococcus</taxon>
    </lineage>
</organism>
<evidence type="ECO:0000259" key="2">
    <source>
        <dbReference type="PROSITE" id="PS50056"/>
    </source>
</evidence>
<dbReference type="RefSeq" id="WP_305104662.1">
    <property type="nucleotide sequence ID" value="NZ_JAUTWS010000013.1"/>
</dbReference>
<feature type="domain" description="Tyrosine specific protein phosphatases" evidence="2">
    <location>
        <begin position="122"/>
        <end position="178"/>
    </location>
</feature>
<dbReference type="Gene3D" id="3.90.190.10">
    <property type="entry name" value="Protein tyrosine phosphatase superfamily"/>
    <property type="match status" value="1"/>
</dbReference>
<dbReference type="InterPro" id="IPR029021">
    <property type="entry name" value="Prot-tyrosine_phosphatase-like"/>
</dbReference>
<accession>A0ABT9E0U9</accession>
<gene>
    <name evidence="3" type="ORF">Q7A36_15700</name>
</gene>